<reference evidence="2" key="1">
    <citation type="submission" date="2022-11" db="UniProtKB">
        <authorList>
            <consortium name="WormBaseParasite"/>
        </authorList>
    </citation>
    <scope>IDENTIFICATION</scope>
</reference>
<organism evidence="1 2">
    <name type="scientific">Setaria digitata</name>
    <dbReference type="NCBI Taxonomy" id="48799"/>
    <lineage>
        <taxon>Eukaryota</taxon>
        <taxon>Metazoa</taxon>
        <taxon>Ecdysozoa</taxon>
        <taxon>Nematoda</taxon>
        <taxon>Chromadorea</taxon>
        <taxon>Rhabditida</taxon>
        <taxon>Spirurina</taxon>
        <taxon>Spiruromorpha</taxon>
        <taxon>Filarioidea</taxon>
        <taxon>Setariidae</taxon>
        <taxon>Setaria</taxon>
    </lineage>
</organism>
<name>A0A915PR64_9BILA</name>
<proteinExistence type="predicted"/>
<dbReference type="Proteomes" id="UP000887581">
    <property type="component" value="Unplaced"/>
</dbReference>
<dbReference type="AlphaFoldDB" id="A0A915PR64"/>
<sequence length="91" mass="10490">MKLGKKKHKEMEILFATQNYCGKRTEERLTVLSFSRTSEHTRAKYFKILKVYIVTAAVKKLVVGFASQDLVHPLDENWASRPILPVFPTLP</sequence>
<evidence type="ECO:0000313" key="1">
    <source>
        <dbReference type="Proteomes" id="UP000887581"/>
    </source>
</evidence>
<dbReference type="WBParaSite" id="sdigi.contig34.g2392.t1">
    <property type="protein sequence ID" value="sdigi.contig34.g2392.t1"/>
    <property type="gene ID" value="sdigi.contig34.g2392"/>
</dbReference>
<accession>A0A915PR64</accession>
<keyword evidence="1" id="KW-1185">Reference proteome</keyword>
<evidence type="ECO:0000313" key="2">
    <source>
        <dbReference type="WBParaSite" id="sdigi.contig34.g2392.t1"/>
    </source>
</evidence>
<protein>
    <submittedName>
        <fullName evidence="2">FBD domain-containing protein</fullName>
    </submittedName>
</protein>